<dbReference type="GO" id="GO:0044281">
    <property type="term" value="P:small molecule metabolic process"/>
    <property type="evidence" value="ECO:0007669"/>
    <property type="project" value="UniProtKB-ARBA"/>
</dbReference>
<name>X0PVD8_9LACO</name>
<dbReference type="InterPro" id="IPR002220">
    <property type="entry name" value="DapA-like"/>
</dbReference>
<feature type="active site" description="Proton donor/acceptor" evidence="5">
    <location>
        <position position="132"/>
    </location>
</feature>
<gene>
    <name evidence="7" type="ORF">FC83_GL003073</name>
</gene>
<evidence type="ECO:0000256" key="2">
    <source>
        <dbReference type="ARBA" id="ARBA00023239"/>
    </source>
</evidence>
<accession>X0PVD8</accession>
<evidence type="ECO:0000256" key="4">
    <source>
        <dbReference type="PIRNR" id="PIRNR001365"/>
    </source>
</evidence>
<comment type="caution">
    <text evidence="7">The sequence shown here is derived from an EMBL/GenBank/DDBJ whole genome shotgun (WGS) entry which is preliminary data.</text>
</comment>
<dbReference type="SUPFAM" id="SSF51569">
    <property type="entry name" value="Aldolase"/>
    <property type="match status" value="1"/>
</dbReference>
<feature type="binding site" evidence="6">
    <location>
        <position position="44"/>
    </location>
    <ligand>
        <name>pyruvate</name>
        <dbReference type="ChEBI" id="CHEBI:15361"/>
    </ligand>
</feature>
<dbReference type="RefSeq" id="WP_035455328.1">
    <property type="nucleotide sequence ID" value="NZ_AZGA01000005.1"/>
</dbReference>
<comment type="similarity">
    <text evidence="1 4">Belongs to the DapA family.</text>
</comment>
<dbReference type="PATRIC" id="fig|1423734.3.peg.3122"/>
<evidence type="ECO:0000256" key="3">
    <source>
        <dbReference type="ARBA" id="ARBA00023270"/>
    </source>
</evidence>
<dbReference type="EMBL" id="AZGA01000005">
    <property type="protein sequence ID" value="KRM36318.1"/>
    <property type="molecule type" value="Genomic_DNA"/>
</dbReference>
<dbReference type="PIRSF" id="PIRSF001365">
    <property type="entry name" value="DHDPS"/>
    <property type="match status" value="1"/>
</dbReference>
<feature type="active site" description="Schiff-base intermediate with substrate" evidence="5">
    <location>
        <position position="161"/>
    </location>
</feature>
<evidence type="ECO:0008006" key="9">
    <source>
        <dbReference type="Google" id="ProtNLM"/>
    </source>
</evidence>
<dbReference type="AlphaFoldDB" id="X0PVD8"/>
<dbReference type="PRINTS" id="PR00146">
    <property type="entry name" value="DHPICSNTHASE"/>
</dbReference>
<dbReference type="OrthoDB" id="9771791at2"/>
<keyword evidence="3" id="KW-0704">Schiff base</keyword>
<dbReference type="STRING" id="1423734.FC83_GL003073"/>
<evidence type="ECO:0000313" key="7">
    <source>
        <dbReference type="EMBL" id="KRM36318.1"/>
    </source>
</evidence>
<organism evidence="7 8">
    <name type="scientific">Agrilactobacillus composti DSM 18527 = JCM 14202</name>
    <dbReference type="NCBI Taxonomy" id="1423734"/>
    <lineage>
        <taxon>Bacteria</taxon>
        <taxon>Bacillati</taxon>
        <taxon>Bacillota</taxon>
        <taxon>Bacilli</taxon>
        <taxon>Lactobacillales</taxon>
        <taxon>Lactobacillaceae</taxon>
        <taxon>Agrilactobacillus</taxon>
    </lineage>
</organism>
<dbReference type="SMART" id="SM01130">
    <property type="entry name" value="DHDPS"/>
    <property type="match status" value="1"/>
</dbReference>
<dbReference type="GO" id="GO:0008840">
    <property type="term" value="F:4-hydroxy-tetrahydrodipicolinate synthase activity"/>
    <property type="evidence" value="ECO:0007669"/>
    <property type="project" value="TreeGrafter"/>
</dbReference>
<evidence type="ECO:0000256" key="5">
    <source>
        <dbReference type="PIRSR" id="PIRSR001365-1"/>
    </source>
</evidence>
<reference evidence="7 8" key="1">
    <citation type="journal article" date="2015" name="Genome Announc.">
        <title>Expanding the biotechnology potential of lactobacilli through comparative genomics of 213 strains and associated genera.</title>
        <authorList>
            <person name="Sun Z."/>
            <person name="Harris H.M."/>
            <person name="McCann A."/>
            <person name="Guo C."/>
            <person name="Argimon S."/>
            <person name="Zhang W."/>
            <person name="Yang X."/>
            <person name="Jeffery I.B."/>
            <person name="Cooney J.C."/>
            <person name="Kagawa T.F."/>
            <person name="Liu W."/>
            <person name="Song Y."/>
            <person name="Salvetti E."/>
            <person name="Wrobel A."/>
            <person name="Rasinkangas P."/>
            <person name="Parkhill J."/>
            <person name="Rea M.C."/>
            <person name="O'Sullivan O."/>
            <person name="Ritari J."/>
            <person name="Douillard F.P."/>
            <person name="Paul Ross R."/>
            <person name="Yang R."/>
            <person name="Briner A.E."/>
            <person name="Felis G.E."/>
            <person name="de Vos W.M."/>
            <person name="Barrangou R."/>
            <person name="Klaenhammer T.R."/>
            <person name="Caufield P.W."/>
            <person name="Cui Y."/>
            <person name="Zhang H."/>
            <person name="O'Toole P.W."/>
        </authorList>
    </citation>
    <scope>NUCLEOTIDE SEQUENCE [LARGE SCALE GENOMIC DNA]</scope>
    <source>
        <strain evidence="7 8">DSM 18527</strain>
    </source>
</reference>
<sequence>MAKIITAVITVFDKNEQPDLAGNKAVIDFLIDHGVDGILILGSTGEFPNFTLKERLEYMQFYADYVAGRVELYCGTGCISYQDTLLLTKKSHEFGFTSSMIIGPYYFALDQAHIFRFYDRLANDVISDFYLYNFPARTGHSIAPETIGRLVHDHSNIIGLKDSVSEAGHTNMVFRMTETEPFNIFSGFDDQFLLNIANHGAGCIGGLSNIVPDIWHDLVYATNERNFDQALKLTNLIQRLMPLYDMDATSSILFKKLMVHRGLSIAVNDVIPFDEIDLDDYKRAEALLDKVLQTYNKM</sequence>
<dbReference type="Proteomes" id="UP000051236">
    <property type="component" value="Unassembled WGS sequence"/>
</dbReference>
<evidence type="ECO:0000256" key="1">
    <source>
        <dbReference type="ARBA" id="ARBA00007592"/>
    </source>
</evidence>
<dbReference type="Gene3D" id="3.20.20.70">
    <property type="entry name" value="Aldolase class I"/>
    <property type="match status" value="1"/>
</dbReference>
<dbReference type="InterPro" id="IPR020624">
    <property type="entry name" value="Schiff_base-form_aldolases_CS"/>
</dbReference>
<dbReference type="PROSITE" id="PS00666">
    <property type="entry name" value="DHDPS_2"/>
    <property type="match status" value="1"/>
</dbReference>
<evidence type="ECO:0000313" key="8">
    <source>
        <dbReference type="Proteomes" id="UP000051236"/>
    </source>
</evidence>
<feature type="binding site" evidence="6">
    <location>
        <position position="204"/>
    </location>
    <ligand>
        <name>pyruvate</name>
        <dbReference type="ChEBI" id="CHEBI:15361"/>
    </ligand>
</feature>
<dbReference type="CDD" id="cd00408">
    <property type="entry name" value="DHDPS-like"/>
    <property type="match status" value="1"/>
</dbReference>
<protein>
    <recommendedName>
        <fullName evidence="9">Dihydrodipicolinate synthase</fullName>
    </recommendedName>
</protein>
<dbReference type="PROSITE" id="PS00665">
    <property type="entry name" value="DHDPS_1"/>
    <property type="match status" value="1"/>
</dbReference>
<dbReference type="InterPro" id="IPR013785">
    <property type="entry name" value="Aldolase_TIM"/>
</dbReference>
<dbReference type="PANTHER" id="PTHR12128:SF66">
    <property type="entry name" value="4-HYDROXY-2-OXOGLUTARATE ALDOLASE, MITOCHONDRIAL"/>
    <property type="match status" value="1"/>
</dbReference>
<keyword evidence="2 4" id="KW-0456">Lyase</keyword>
<evidence type="ECO:0000256" key="6">
    <source>
        <dbReference type="PIRSR" id="PIRSR001365-2"/>
    </source>
</evidence>
<dbReference type="Pfam" id="PF00701">
    <property type="entry name" value="DHDPS"/>
    <property type="match status" value="1"/>
</dbReference>
<dbReference type="eggNOG" id="COG0329">
    <property type="taxonomic scope" value="Bacteria"/>
</dbReference>
<dbReference type="InterPro" id="IPR020625">
    <property type="entry name" value="Schiff_base-form_aldolases_AS"/>
</dbReference>
<proteinExistence type="inferred from homology"/>
<dbReference type="PANTHER" id="PTHR12128">
    <property type="entry name" value="DIHYDRODIPICOLINATE SYNTHASE"/>
    <property type="match status" value="1"/>
</dbReference>
<keyword evidence="8" id="KW-1185">Reference proteome</keyword>